<dbReference type="GO" id="GO:0005975">
    <property type="term" value="P:carbohydrate metabolic process"/>
    <property type="evidence" value="ECO:0007669"/>
    <property type="project" value="UniProtKB-ARBA"/>
</dbReference>
<dbReference type="Proteomes" id="UP000244649">
    <property type="component" value="Unassembled WGS sequence"/>
</dbReference>
<evidence type="ECO:0000256" key="1">
    <source>
        <dbReference type="ARBA" id="ARBA00022658"/>
    </source>
</evidence>
<evidence type="ECO:0000259" key="4">
    <source>
        <dbReference type="Pfam" id="PF25390"/>
    </source>
</evidence>
<proteinExistence type="predicted"/>
<evidence type="ECO:0000256" key="2">
    <source>
        <dbReference type="ARBA" id="ARBA00022737"/>
    </source>
</evidence>
<feature type="region of interest" description="Disordered" evidence="3">
    <location>
        <begin position="98"/>
        <end position="118"/>
    </location>
</feature>
<dbReference type="PRINTS" id="PR00633">
    <property type="entry name" value="RCCNDNSATION"/>
</dbReference>
<name>A0A2T7WUC0_MICTE</name>
<dbReference type="RefSeq" id="WP_116536868.1">
    <property type="nucleotide sequence ID" value="NZ_QDFT01000007.1"/>
</dbReference>
<dbReference type="PANTHER" id="PTHR45982">
    <property type="entry name" value="REGULATOR OF CHROMOSOME CONDENSATION"/>
    <property type="match status" value="1"/>
</dbReference>
<dbReference type="SUPFAM" id="SSF50985">
    <property type="entry name" value="RCC1/BLIP-II"/>
    <property type="match status" value="2"/>
</dbReference>
<dbReference type="InterPro" id="IPR009091">
    <property type="entry name" value="RCC1/BLIP-II"/>
</dbReference>
<reference evidence="5 6" key="1">
    <citation type="submission" date="2018-04" db="EMBL/GenBank/DDBJ databases">
        <authorList>
            <person name="Go L.Y."/>
            <person name="Mitchell J.A."/>
        </authorList>
    </citation>
    <scope>NUCLEOTIDE SEQUENCE [LARGE SCALE GENOMIC DNA]</scope>
    <source>
        <strain evidence="5 6">TPD7010</strain>
    </source>
</reference>
<dbReference type="SUPFAM" id="SSF49373">
    <property type="entry name" value="Invasin/intimin cell-adhesion fragments"/>
    <property type="match status" value="2"/>
</dbReference>
<evidence type="ECO:0000256" key="3">
    <source>
        <dbReference type="SAM" id="MobiDB-lite"/>
    </source>
</evidence>
<dbReference type="PROSITE" id="PS50012">
    <property type="entry name" value="RCC1_3"/>
    <property type="match status" value="11"/>
</dbReference>
<keyword evidence="2" id="KW-0677">Repeat</keyword>
<feature type="region of interest" description="Disordered" evidence="3">
    <location>
        <begin position="1"/>
        <end position="23"/>
    </location>
</feature>
<dbReference type="Pfam" id="PF00415">
    <property type="entry name" value="RCC1"/>
    <property type="match status" value="3"/>
</dbReference>
<gene>
    <name evidence="5" type="ORF">DC432_04550</name>
</gene>
<dbReference type="Gene3D" id="2.130.10.30">
    <property type="entry name" value="Regulator of chromosome condensation 1/beta-lactamase-inhibitor protein II"/>
    <property type="match status" value="4"/>
</dbReference>
<comment type="caution">
    <text evidence="5">The sequence shown here is derived from an EMBL/GenBank/DDBJ whole genome shotgun (WGS) entry which is preliminary data.</text>
</comment>
<dbReference type="Pfam" id="PF25390">
    <property type="entry name" value="WD40_RLD"/>
    <property type="match status" value="1"/>
</dbReference>
<dbReference type="Pfam" id="PF13540">
    <property type="entry name" value="RCC1_2"/>
    <property type="match status" value="1"/>
</dbReference>
<dbReference type="PROSITE" id="PS00626">
    <property type="entry name" value="RCC1_2"/>
    <property type="match status" value="1"/>
</dbReference>
<organism evidence="5 6">
    <name type="scientific">Microbacterium testaceum</name>
    <name type="common">Aureobacterium testaceum</name>
    <name type="synonym">Brevibacterium testaceum</name>
    <dbReference type="NCBI Taxonomy" id="2033"/>
    <lineage>
        <taxon>Bacteria</taxon>
        <taxon>Bacillati</taxon>
        <taxon>Actinomycetota</taxon>
        <taxon>Actinomycetes</taxon>
        <taxon>Micrococcales</taxon>
        <taxon>Microbacteriaceae</taxon>
        <taxon>Microbacterium</taxon>
    </lineage>
</organism>
<feature type="domain" description="RCC1-like" evidence="4">
    <location>
        <begin position="193"/>
        <end position="499"/>
    </location>
</feature>
<dbReference type="Gene3D" id="2.60.40.10">
    <property type="entry name" value="Immunoglobulins"/>
    <property type="match status" value="2"/>
</dbReference>
<dbReference type="InterPro" id="IPR051553">
    <property type="entry name" value="Ran_GTPase-activating"/>
</dbReference>
<protein>
    <submittedName>
        <fullName evidence="5">RCC1 repeat-containing protein</fullName>
    </submittedName>
</protein>
<dbReference type="InterPro" id="IPR013783">
    <property type="entry name" value="Ig-like_fold"/>
</dbReference>
<sequence>MAAHDEVGSGSDRGASGFAGDGSGVGRRTVLAGAAWAVPVVSMMAVSPAFAASGGSLSLSSPGMRVQASGAVTVTAVKKGPTGQPVAGAPVSFSGPAGSSFSPASATTDGGGSAGSQFDLKTPWAKPGSTVTLSAISGADNAAGSFSVIGSNLAVAGMAYSVALAQSEAVFPSPVVNCLASSADSKTNPWWFMVLLEDGTVWTRGANIDGQLGDGTTKDRLQWGPVPGISGVKQIAASAATPYVLLADGSVKAWGYNAHGELGDGTTTTRLTPDFVSGLTSGVTQIAGGAGHAFALMSDGSVRAWGYNTTGQVGDGSATSRLTPVQVVGLTSGVTQVAASGFSSYALLSDGSVRAWGYNNDGELGDGTQTERRTPVQVSGLTAGVTQIATQAFTAHALMSDGSVKGWGYSGKGEVGDGSTATLRLTPVALPGLTSGVKQLGGGVSNGFALMTDGSLKAWGVNDQGQLGDGTTTDQPTPIDITLPAGQVVKQLARCGTYKTAMLMLAENPLTVSTPKLQVAAAGAVAVTAVLKDLSGRPVQGASVSFSGPAGSSFSSVSATTDASGAASTQLDLKTPWAKPGSSVTVGAKSSTRSASAVATVLGSNLVAAGQAYSSSVAQSELVFPSPVVDATSGGADSQANPSWSLVLLEDGTVWSKGGNPVGQLGDGSTTDRPTWAPVAGLSGVTQIADASRSGFALLSDGSVKAWGYNGNGELGDGTQNDRYTPVQVTGLTSGVTQLAAGAGQVYALLSDGSVRAWGYNSEGQLGNGTVLQDSYVPVQVSGLTSGVTQVAAGGFTGYAVMKDGSLRAWGYNRDGEVGDGTTTNRPTPVQVSGLGSAVTQVAAQSFNAFALLADGSVHGWGYSGSGELGSGSAGVAPTSPVQVVGLTSGVTQIAAGFQSGYALLSDGSVKAWGRNVQGQIGDGTTTDRPSPVAVRLPAGQTVKRLATTSCGSRTALIVMKTN</sequence>
<evidence type="ECO:0000313" key="6">
    <source>
        <dbReference type="Proteomes" id="UP000244649"/>
    </source>
</evidence>
<keyword evidence="1" id="KW-0344">Guanine-nucleotide releasing factor</keyword>
<accession>A0A2T7WUC0</accession>
<dbReference type="EMBL" id="QDFT01000007">
    <property type="protein sequence ID" value="PVE77738.1"/>
    <property type="molecule type" value="Genomic_DNA"/>
</dbReference>
<feature type="compositionally biased region" description="Low complexity" evidence="3">
    <location>
        <begin position="98"/>
        <end position="108"/>
    </location>
</feature>
<evidence type="ECO:0000313" key="5">
    <source>
        <dbReference type="EMBL" id="PVE77738.1"/>
    </source>
</evidence>
<dbReference type="PANTHER" id="PTHR45982:SF1">
    <property type="entry name" value="REGULATOR OF CHROMOSOME CONDENSATION"/>
    <property type="match status" value="1"/>
</dbReference>
<dbReference type="InterPro" id="IPR058923">
    <property type="entry name" value="RCC1-like_dom"/>
</dbReference>
<dbReference type="InterPro" id="IPR000408">
    <property type="entry name" value="Reg_chr_condens"/>
</dbReference>
<dbReference type="InterPro" id="IPR008964">
    <property type="entry name" value="Invasin/intimin_cell_adhesion"/>
</dbReference>
<dbReference type="AlphaFoldDB" id="A0A2T7WUC0"/>